<evidence type="ECO:0000313" key="4">
    <source>
        <dbReference type="Proteomes" id="UP000229974"/>
    </source>
</evidence>
<dbReference type="GO" id="GO:0061503">
    <property type="term" value="F:tRNA threonylcarbamoyladenosine dehydratase"/>
    <property type="evidence" value="ECO:0007669"/>
    <property type="project" value="TreeGrafter"/>
</dbReference>
<gene>
    <name evidence="3" type="ORF">B9Q30_13640</name>
</gene>
<dbReference type="PANTHER" id="PTHR43267">
    <property type="entry name" value="TRNA THREONYLCARBAMOYLADENOSINE DEHYDRATASE"/>
    <property type="match status" value="1"/>
</dbReference>
<dbReference type="GO" id="GO:0061504">
    <property type="term" value="P:cyclic threonylcarbamoyladenosine biosynthetic process"/>
    <property type="evidence" value="ECO:0007669"/>
    <property type="project" value="TreeGrafter"/>
</dbReference>
<dbReference type="GO" id="GO:0008641">
    <property type="term" value="F:ubiquitin-like modifier activating enzyme activity"/>
    <property type="evidence" value="ECO:0007669"/>
    <property type="project" value="InterPro"/>
</dbReference>
<organism evidence="3 4">
    <name type="scientific">Enterobacter hormaechei</name>
    <dbReference type="NCBI Taxonomy" id="158836"/>
    <lineage>
        <taxon>Bacteria</taxon>
        <taxon>Pseudomonadati</taxon>
        <taxon>Pseudomonadota</taxon>
        <taxon>Gammaproteobacteria</taxon>
        <taxon>Enterobacterales</taxon>
        <taxon>Enterobacteriaceae</taxon>
        <taxon>Enterobacter</taxon>
        <taxon>Enterobacter cloacae complex</taxon>
    </lineage>
</organism>
<reference evidence="3 4" key="1">
    <citation type="journal article" date="2017" name="J. Antimicrob. Chemother.">
        <title>Characterization of the population structure, drug resistance mechanisms and plasmids of the community-associated Enterobacter cloacae complex in China.</title>
        <authorList>
            <person name="Zhou K."/>
            <person name="Yu W."/>
            <person name="Cao X."/>
            <person name="Shen P."/>
            <person name="Lu H."/>
            <person name="Luo Q."/>
            <person name="Rossen J.W.A."/>
            <person name="Xiao Y."/>
        </authorList>
    </citation>
    <scope>NUCLEOTIDE SEQUENCE [LARGE SCALE GENOMIC DNA]</scope>
    <source>
        <strain evidence="3 4">ECC904</strain>
    </source>
</reference>
<feature type="domain" description="THIF-type NAD/FAD binding fold" evidence="1">
    <location>
        <begin position="357"/>
        <end position="471"/>
    </location>
</feature>
<dbReference type="Gene3D" id="3.40.50.720">
    <property type="entry name" value="NAD(P)-binding Rossmann-like Domain"/>
    <property type="match status" value="1"/>
</dbReference>
<proteinExistence type="predicted"/>
<dbReference type="RefSeq" id="WP_072058576.1">
    <property type="nucleotide sequence ID" value="NZ_FJXN01000003.1"/>
</dbReference>
<comment type="caution">
    <text evidence="3">The sequence shown here is derived from an EMBL/GenBank/DDBJ whole genome shotgun (WGS) entry which is preliminary data.</text>
</comment>
<dbReference type="Pfam" id="PF14461">
    <property type="entry name" value="Prok-E2_B"/>
    <property type="match status" value="1"/>
</dbReference>
<evidence type="ECO:0000259" key="1">
    <source>
        <dbReference type="Pfam" id="PF00899"/>
    </source>
</evidence>
<dbReference type="Proteomes" id="UP000229974">
    <property type="component" value="Unassembled WGS sequence"/>
</dbReference>
<name>A0A2J0PXJ4_9ENTR</name>
<dbReference type="OrthoDB" id="7060788at2"/>
<dbReference type="AlphaFoldDB" id="A0A2J0PXJ4"/>
<evidence type="ECO:0000313" key="3">
    <source>
        <dbReference type="EMBL" id="PJD84195.1"/>
    </source>
</evidence>
<feature type="domain" description="Prokaryotic E2 family B" evidence="2">
    <location>
        <begin position="81"/>
        <end position="142"/>
    </location>
</feature>
<dbReference type="PANTHER" id="PTHR43267:SF1">
    <property type="entry name" value="TRNA THREONYLCARBAMOYLADENOSINE DEHYDRATASE"/>
    <property type="match status" value="1"/>
</dbReference>
<sequence length="624" mass="71482">MPDCLKNKIDQLNKILAPYGARKLSNTELSILDEKYICVWELPTDLVFNDDSIVLQIRYKSLTQHDIPEVFVSSPVINVCQLPHIEKNGKLCVWPNTYIIDLSDNSYVLELLSDAYSMLKKGIKGDLRDDFIDEFQNYWIYHCNKIERVISLCDLNIKNTRLVYGYKAKTLGWIYSDGEQKLINWLDNQKLLSSNSDNSNARDKHLRQRQLSRIISIPLIFFENAWYPEQYPRTIRDLFNLINEYHNEPDIVDEFILKSIANIYNRNPTVLIAFPTPSGMNIIGIRISENVGDRHTDRYDTRAIANGRFHINSLLDGHRDYINGRILKNRIGELKAQNILVERNDNSWIMGRDHNPTYKKISEHTVAIIGCGSVGSSISRLLIQSGITNIMLWDEDSMKSENSSRHLLGFDSVNKNKASALASKLRLEFPNTNIEYFNEEWSENAESSTRITEADLILSCTADWNTEQQLLSKQSQCNLGVLVFAFVEAHAMAGHVIVNQIDSGAFNAWHYTQGEKIGALRYPATYWKENTKKRIAACAGEFQPYGAIPLANLHSLAARTIIDLILNRFPDSSFAYSYLGRQEELVELGGQWNNCWINKFGNPNKGDRIISLIYENSSWMNNDA</sequence>
<dbReference type="InterPro" id="IPR035985">
    <property type="entry name" value="Ubiquitin-activating_enz"/>
</dbReference>
<evidence type="ECO:0008006" key="5">
    <source>
        <dbReference type="Google" id="ProtNLM"/>
    </source>
</evidence>
<accession>A0A2J0PXJ4</accession>
<evidence type="ECO:0000259" key="2">
    <source>
        <dbReference type="Pfam" id="PF14461"/>
    </source>
</evidence>
<dbReference type="SUPFAM" id="SSF69572">
    <property type="entry name" value="Activating enzymes of the ubiquitin-like proteins"/>
    <property type="match status" value="1"/>
</dbReference>
<dbReference type="InterPro" id="IPR029752">
    <property type="entry name" value="D-isomer_DH_CS1"/>
</dbReference>
<dbReference type="InterPro" id="IPR032701">
    <property type="entry name" value="Prok-E2_B_dom"/>
</dbReference>
<dbReference type="PROSITE" id="PS00065">
    <property type="entry name" value="D_2_HYDROXYACID_DH_1"/>
    <property type="match status" value="1"/>
</dbReference>
<dbReference type="EMBL" id="NEEW01000006">
    <property type="protein sequence ID" value="PJD84195.1"/>
    <property type="molecule type" value="Genomic_DNA"/>
</dbReference>
<dbReference type="GO" id="GO:0016616">
    <property type="term" value="F:oxidoreductase activity, acting on the CH-OH group of donors, NAD or NADP as acceptor"/>
    <property type="evidence" value="ECO:0007669"/>
    <property type="project" value="UniProtKB-ARBA"/>
</dbReference>
<dbReference type="Pfam" id="PF00899">
    <property type="entry name" value="ThiF"/>
    <property type="match status" value="1"/>
</dbReference>
<dbReference type="InterPro" id="IPR045886">
    <property type="entry name" value="ThiF/MoeB/HesA"/>
</dbReference>
<dbReference type="InterPro" id="IPR000594">
    <property type="entry name" value="ThiF_NAD_FAD-bd"/>
</dbReference>
<protein>
    <recommendedName>
        <fullName evidence="5">Ubiquitin-like modifier-activating enzyme 5</fullName>
    </recommendedName>
</protein>